<organism evidence="10 11">
    <name type="scientific">Uabimicrobium amorphum</name>
    <dbReference type="NCBI Taxonomy" id="2596890"/>
    <lineage>
        <taxon>Bacteria</taxon>
        <taxon>Pseudomonadati</taxon>
        <taxon>Planctomycetota</taxon>
        <taxon>Candidatus Uabimicrobiia</taxon>
        <taxon>Candidatus Uabimicrobiales</taxon>
        <taxon>Candidatus Uabimicrobiaceae</taxon>
        <taxon>Candidatus Uabimicrobium</taxon>
    </lineage>
</organism>
<accession>A0A5S9IN46</accession>
<evidence type="ECO:0000313" key="10">
    <source>
        <dbReference type="EMBL" id="BBM84382.1"/>
    </source>
</evidence>
<evidence type="ECO:0000259" key="9">
    <source>
        <dbReference type="Pfam" id="PF22700"/>
    </source>
</evidence>
<dbReference type="SUPFAM" id="SSF54211">
    <property type="entry name" value="Ribosomal protein S5 domain 2-like"/>
    <property type="match status" value="1"/>
</dbReference>
<dbReference type="SUPFAM" id="SSF55060">
    <property type="entry name" value="GHMP Kinase, C-terminal domain"/>
    <property type="match status" value="1"/>
</dbReference>
<dbReference type="GO" id="GO:0019287">
    <property type="term" value="P:isopentenyl diphosphate biosynthetic process, mevalonate pathway"/>
    <property type="evidence" value="ECO:0007669"/>
    <property type="project" value="InterPro"/>
</dbReference>
<dbReference type="GO" id="GO:0005829">
    <property type="term" value="C:cytosol"/>
    <property type="evidence" value="ECO:0007669"/>
    <property type="project" value="InterPro"/>
</dbReference>
<comment type="similarity">
    <text evidence="1">Belongs to the diphosphomevalonate decarboxylase family.</text>
</comment>
<dbReference type="InterPro" id="IPR041431">
    <property type="entry name" value="Mvd1_C"/>
</dbReference>
<dbReference type="KEGG" id="uam:UABAM_02741"/>
<evidence type="ECO:0000313" key="11">
    <source>
        <dbReference type="Proteomes" id="UP000326354"/>
    </source>
</evidence>
<dbReference type="RefSeq" id="WP_151968541.1">
    <property type="nucleotide sequence ID" value="NZ_AP019860.1"/>
</dbReference>
<evidence type="ECO:0000256" key="1">
    <source>
        <dbReference type="ARBA" id="ARBA00008831"/>
    </source>
</evidence>
<keyword evidence="7" id="KW-0456">Lyase</keyword>
<dbReference type="FunFam" id="3.30.230.10:FF:000072">
    <property type="entry name" value="Diphosphomevalonate decarboxylase"/>
    <property type="match status" value="1"/>
</dbReference>
<dbReference type="EC" id="4.1.1.33" evidence="2"/>
<dbReference type="InterPro" id="IPR053859">
    <property type="entry name" value="MVD-like_N"/>
</dbReference>
<dbReference type="Pfam" id="PF22700">
    <property type="entry name" value="MVD-like_N"/>
    <property type="match status" value="1"/>
</dbReference>
<dbReference type="InterPro" id="IPR029765">
    <property type="entry name" value="Mev_diP_decarb"/>
</dbReference>
<name>A0A5S9IN46_UABAM</name>
<dbReference type="InterPro" id="IPR005935">
    <property type="entry name" value="Mev_decarb"/>
</dbReference>
<dbReference type="InterPro" id="IPR036554">
    <property type="entry name" value="GHMP_kinase_C_sf"/>
</dbReference>
<dbReference type="PANTHER" id="PTHR10977:SF3">
    <property type="entry name" value="DIPHOSPHOMEVALONATE DECARBOXYLASE"/>
    <property type="match status" value="1"/>
</dbReference>
<dbReference type="InterPro" id="IPR014721">
    <property type="entry name" value="Ribsml_uS5_D2-typ_fold_subgr"/>
</dbReference>
<keyword evidence="4" id="KW-0547">Nucleotide-binding</keyword>
<dbReference type="GO" id="GO:0005524">
    <property type="term" value="F:ATP binding"/>
    <property type="evidence" value="ECO:0007669"/>
    <property type="project" value="UniProtKB-KW"/>
</dbReference>
<sequence length="347" mass="38605">MYIATYTASANIAVVKYWGKRNEELILPYNNSLSFTMDDNLQTITTVMFSEKFSQDELWLNGKKMDLQKGKKSHVLPVDLLRKKADIDLPVRIVSKNCFPTGAGFASSASGVAALVCATSKALNLTLSGKELSMLARQGSGSASRSVYGGFVEWLKGDLEDGTDSFAQQIAPHDHWPELRNVIAVVETEEKKVSSRHGMKTTTLTSALYEKRLQYLEGVIPKMKEAVLQKDFATFAELTMRESNSMHASMLDTWPPIMYLSDGSREVIYMVEDLNAELGKTVAGYTFDAGPNAHIYTTEEYESVIKERLEKIAHVKNIEVCKVGQGPQQISDEAQFLIDPQNGEPRL</sequence>
<dbReference type="NCBIfam" id="TIGR01240">
    <property type="entry name" value="mevDPdecarb"/>
    <property type="match status" value="1"/>
</dbReference>
<evidence type="ECO:0000256" key="7">
    <source>
        <dbReference type="ARBA" id="ARBA00023239"/>
    </source>
</evidence>
<keyword evidence="3" id="KW-0444">Lipid biosynthesis</keyword>
<protein>
    <recommendedName>
        <fullName evidence="2">diphosphomevalonate decarboxylase</fullName>
        <ecNumber evidence="2">4.1.1.33</ecNumber>
    </recommendedName>
</protein>
<keyword evidence="6" id="KW-0443">Lipid metabolism</keyword>
<evidence type="ECO:0000256" key="6">
    <source>
        <dbReference type="ARBA" id="ARBA00023098"/>
    </source>
</evidence>
<evidence type="ECO:0000256" key="3">
    <source>
        <dbReference type="ARBA" id="ARBA00022516"/>
    </source>
</evidence>
<dbReference type="AlphaFoldDB" id="A0A5S9IN46"/>
<feature type="domain" description="Diphosphomevalonate decarboxylase-like N-terminal" evidence="9">
    <location>
        <begin position="8"/>
        <end position="167"/>
    </location>
</feature>
<dbReference type="Gene3D" id="3.30.230.10">
    <property type="match status" value="1"/>
</dbReference>
<dbReference type="GO" id="GO:0004163">
    <property type="term" value="F:diphosphomevalonate decarboxylase activity"/>
    <property type="evidence" value="ECO:0007669"/>
    <property type="project" value="UniProtKB-EC"/>
</dbReference>
<dbReference type="Proteomes" id="UP000326354">
    <property type="component" value="Chromosome"/>
</dbReference>
<proteinExistence type="inferred from homology"/>
<dbReference type="Gene3D" id="3.30.70.890">
    <property type="entry name" value="GHMP kinase, C-terminal domain"/>
    <property type="match status" value="1"/>
</dbReference>
<dbReference type="Pfam" id="PF18376">
    <property type="entry name" value="MDD_C"/>
    <property type="match status" value="1"/>
</dbReference>
<evidence type="ECO:0000256" key="5">
    <source>
        <dbReference type="ARBA" id="ARBA00022840"/>
    </source>
</evidence>
<dbReference type="EMBL" id="AP019860">
    <property type="protein sequence ID" value="BBM84382.1"/>
    <property type="molecule type" value="Genomic_DNA"/>
</dbReference>
<keyword evidence="11" id="KW-1185">Reference proteome</keyword>
<dbReference type="OrthoDB" id="5498344at2"/>
<dbReference type="PANTHER" id="PTHR10977">
    <property type="entry name" value="DIPHOSPHOMEVALONATE DECARBOXYLASE"/>
    <property type="match status" value="1"/>
</dbReference>
<evidence type="ECO:0000259" key="8">
    <source>
        <dbReference type="Pfam" id="PF18376"/>
    </source>
</evidence>
<reference evidence="10 11" key="1">
    <citation type="submission" date="2019-08" db="EMBL/GenBank/DDBJ databases">
        <title>Complete genome sequence of Candidatus Uab amorphum.</title>
        <authorList>
            <person name="Shiratori T."/>
            <person name="Suzuki S."/>
            <person name="Kakizawa Y."/>
            <person name="Ishida K."/>
        </authorList>
    </citation>
    <scope>NUCLEOTIDE SEQUENCE [LARGE SCALE GENOMIC DNA]</scope>
    <source>
        <strain evidence="10 11">SRT547</strain>
    </source>
</reference>
<keyword evidence="5" id="KW-0067">ATP-binding</keyword>
<dbReference type="PIRSF" id="PIRSF015950">
    <property type="entry name" value="Mev_P_decrbx"/>
    <property type="match status" value="1"/>
</dbReference>
<evidence type="ECO:0000256" key="4">
    <source>
        <dbReference type="ARBA" id="ARBA00022741"/>
    </source>
</evidence>
<dbReference type="InterPro" id="IPR020568">
    <property type="entry name" value="Ribosomal_Su5_D2-typ_SF"/>
</dbReference>
<feature type="domain" description="Mvd1 C-terminal" evidence="8">
    <location>
        <begin position="182"/>
        <end position="317"/>
    </location>
</feature>
<evidence type="ECO:0000256" key="2">
    <source>
        <dbReference type="ARBA" id="ARBA00012296"/>
    </source>
</evidence>
<gene>
    <name evidence="10" type="ORF">UABAM_02741</name>
</gene>